<dbReference type="AlphaFoldDB" id="A0A501WN13"/>
<comment type="similarity">
    <text evidence="2 15">Belongs to the cation transport ATPase (P-type) (TC 3.A.3) family. Type IB subfamily.</text>
</comment>
<dbReference type="CDD" id="cd00371">
    <property type="entry name" value="HMA"/>
    <property type="match status" value="1"/>
</dbReference>
<evidence type="ECO:0000256" key="8">
    <source>
        <dbReference type="ARBA" id="ARBA00022741"/>
    </source>
</evidence>
<dbReference type="SUPFAM" id="SSF56784">
    <property type="entry name" value="HAD-like"/>
    <property type="match status" value="1"/>
</dbReference>
<keyword evidence="13" id="KW-0406">Ion transport</keyword>
<feature type="transmembrane region" description="Helical" evidence="15">
    <location>
        <begin position="119"/>
        <end position="141"/>
    </location>
</feature>
<dbReference type="Pfam" id="PF00403">
    <property type="entry name" value="HMA"/>
    <property type="match status" value="1"/>
</dbReference>
<dbReference type="EMBL" id="VFRP01000009">
    <property type="protein sequence ID" value="TPE50708.1"/>
    <property type="molecule type" value="Genomic_DNA"/>
</dbReference>
<dbReference type="Pfam" id="PF00702">
    <property type="entry name" value="Hydrolase"/>
    <property type="match status" value="1"/>
</dbReference>
<dbReference type="InterPro" id="IPR036163">
    <property type="entry name" value="HMA_dom_sf"/>
</dbReference>
<dbReference type="NCBIfam" id="TIGR01511">
    <property type="entry name" value="ATPase-IB1_Cu"/>
    <property type="match status" value="1"/>
</dbReference>
<dbReference type="PANTHER" id="PTHR43520:SF5">
    <property type="entry name" value="CATION-TRANSPORTING P-TYPE ATPASE-RELATED"/>
    <property type="match status" value="1"/>
</dbReference>
<dbReference type="GO" id="GO:0005507">
    <property type="term" value="F:copper ion binding"/>
    <property type="evidence" value="ECO:0007669"/>
    <property type="project" value="TreeGrafter"/>
</dbReference>
<feature type="domain" description="HMA" evidence="16">
    <location>
        <begin position="34"/>
        <end position="100"/>
    </location>
</feature>
<evidence type="ECO:0000256" key="11">
    <source>
        <dbReference type="ARBA" id="ARBA00022967"/>
    </source>
</evidence>
<dbReference type="InterPro" id="IPR023214">
    <property type="entry name" value="HAD_sf"/>
</dbReference>
<evidence type="ECO:0000256" key="7">
    <source>
        <dbReference type="ARBA" id="ARBA00022723"/>
    </source>
</evidence>
<keyword evidence="6 15" id="KW-0812">Transmembrane</keyword>
<dbReference type="GO" id="GO:0043682">
    <property type="term" value="F:P-type divalent copper transporter activity"/>
    <property type="evidence" value="ECO:0007669"/>
    <property type="project" value="TreeGrafter"/>
</dbReference>
<accession>A0A501WN13</accession>
<feature type="transmembrane region" description="Helical" evidence="15">
    <location>
        <begin position="368"/>
        <end position="385"/>
    </location>
</feature>
<dbReference type="InterPro" id="IPR036412">
    <property type="entry name" value="HAD-like_sf"/>
</dbReference>
<evidence type="ECO:0000256" key="5">
    <source>
        <dbReference type="ARBA" id="ARBA00022553"/>
    </source>
</evidence>
<proteinExistence type="inferred from homology"/>
<dbReference type="GO" id="GO:0055070">
    <property type="term" value="P:copper ion homeostasis"/>
    <property type="evidence" value="ECO:0007669"/>
    <property type="project" value="TreeGrafter"/>
</dbReference>
<sequence length="738" mass="77406">MAEAALGMACPACAAAPDPEVAARARPEATPRQRRVELSLPAIHCAACISGVERALLSDASVLAARVNLTRKRVNVTVADAPEAEERLIALLRARGFEARPLDGARLAGTRADPEGRALLARIGVAGFASMNVMLLSVAVWSGATDATRDLMHWLSALITLPAVAFAATPFFRSAGRALLAGRMNMDVPISTAIILAAAVSLSETILSGRQAFFEAAIMLTFFLLVGRYLAHAARLSARSAAAELAALEVRRAERRRPDGTIETVPVDALRAGEEIVVVPGGRVPVDGQVTEGRSELDCSMLTGETLPRAVSPGDTVHAGMVNLTGALRVRIVGLGEETLLRRITHLVEAAELARGSCATLADRAARAYAPLVNLLGLGALAYWGLTSGDWRSAFNIAAAVMIVTCPCGLGLAVPTVQTAASARLFRRGVLLKDGTALEKLARIDTVIFDKTGTLTTGNPVLLEPEAIDPGTLALAAGLARFSRHPLARAIERAALAAEVPAAPVTEVEEVPGLGIRGRTREGEVRLGRGAWVGTGAENAAETISWLRLGSQAPIALRFTDEPRPDARETVAGFRDEGMHVALLSGDGEGAVGQLAAHVGIDLWYAGATPIDKSAYLRGMHDEGHRGLMIGDGLNDAAALAIADVSITPASAVDASRASADIVLMSNRLADAVVAWRMSRVARRRMIENIAFSFGYNLITVPIAFMGHVSPLIAAIAMSASSIVVSLNALRLARGDVR</sequence>
<dbReference type="InterPro" id="IPR008250">
    <property type="entry name" value="ATPase_P-typ_transduc_dom_A_sf"/>
</dbReference>
<dbReference type="Gene3D" id="2.70.150.10">
    <property type="entry name" value="Calcium-transporting ATPase, cytoplasmic transduction domain A"/>
    <property type="match status" value="1"/>
</dbReference>
<dbReference type="PROSITE" id="PS00154">
    <property type="entry name" value="ATPASE_E1_E2"/>
    <property type="match status" value="1"/>
</dbReference>
<dbReference type="NCBIfam" id="TIGR01525">
    <property type="entry name" value="ATPase-IB_hvy"/>
    <property type="match status" value="1"/>
</dbReference>
<dbReference type="PROSITE" id="PS01047">
    <property type="entry name" value="HMA_1"/>
    <property type="match status" value="1"/>
</dbReference>
<dbReference type="SUPFAM" id="SSF81665">
    <property type="entry name" value="Calcium ATPase, transmembrane domain M"/>
    <property type="match status" value="1"/>
</dbReference>
<dbReference type="InterPro" id="IPR001757">
    <property type="entry name" value="P_typ_ATPase"/>
</dbReference>
<protein>
    <submittedName>
        <fullName evidence="17">Cadmium-translocating P-type ATPase</fullName>
        <ecNumber evidence="17">3.6.3.3</ecNumber>
    </submittedName>
</protein>
<evidence type="ECO:0000256" key="13">
    <source>
        <dbReference type="ARBA" id="ARBA00023065"/>
    </source>
</evidence>
<dbReference type="InterPro" id="IPR006121">
    <property type="entry name" value="HMA_dom"/>
</dbReference>
<keyword evidence="7 15" id="KW-0479">Metal-binding</keyword>
<keyword evidence="9 15" id="KW-0067">ATP-binding</keyword>
<evidence type="ECO:0000313" key="18">
    <source>
        <dbReference type="Proteomes" id="UP000319255"/>
    </source>
</evidence>
<dbReference type="Gene3D" id="3.30.70.100">
    <property type="match status" value="1"/>
</dbReference>
<dbReference type="SUPFAM" id="SSF81653">
    <property type="entry name" value="Calcium ATPase, transduction domain A"/>
    <property type="match status" value="1"/>
</dbReference>
<feature type="transmembrane region" description="Helical" evidence="15">
    <location>
        <begin position="686"/>
        <end position="706"/>
    </location>
</feature>
<dbReference type="GO" id="GO:0005524">
    <property type="term" value="F:ATP binding"/>
    <property type="evidence" value="ECO:0007669"/>
    <property type="project" value="UniProtKB-UniRule"/>
</dbReference>
<dbReference type="NCBIfam" id="TIGR01512">
    <property type="entry name" value="ATPase-IB2_Cd"/>
    <property type="match status" value="1"/>
</dbReference>
<evidence type="ECO:0000313" key="17">
    <source>
        <dbReference type="EMBL" id="TPE50708.1"/>
    </source>
</evidence>
<keyword evidence="14 15" id="KW-0472">Membrane</keyword>
<dbReference type="PANTHER" id="PTHR43520">
    <property type="entry name" value="ATP7, ISOFORM B"/>
    <property type="match status" value="1"/>
</dbReference>
<evidence type="ECO:0000256" key="3">
    <source>
        <dbReference type="ARBA" id="ARBA00022448"/>
    </source>
</evidence>
<dbReference type="GO" id="GO:0016887">
    <property type="term" value="F:ATP hydrolysis activity"/>
    <property type="evidence" value="ECO:0007669"/>
    <property type="project" value="InterPro"/>
</dbReference>
<keyword evidence="17" id="KW-0378">Hydrolase</keyword>
<keyword evidence="18" id="KW-1185">Reference proteome</keyword>
<keyword evidence="3" id="KW-0813">Transport</keyword>
<dbReference type="Pfam" id="PF00122">
    <property type="entry name" value="E1-E2_ATPase"/>
    <property type="match status" value="1"/>
</dbReference>
<feature type="transmembrane region" description="Helical" evidence="15">
    <location>
        <begin position="712"/>
        <end position="730"/>
    </location>
</feature>
<dbReference type="InterPro" id="IPR027256">
    <property type="entry name" value="P-typ_ATPase_IB"/>
</dbReference>
<dbReference type="Gene3D" id="3.40.50.1000">
    <property type="entry name" value="HAD superfamily/HAD-like"/>
    <property type="match status" value="1"/>
</dbReference>
<name>A0A501WN13_9RHOB</name>
<dbReference type="RefSeq" id="WP_140454123.1">
    <property type="nucleotide sequence ID" value="NZ_VFRP01000009.1"/>
</dbReference>
<keyword evidence="11" id="KW-1278">Translocase</keyword>
<dbReference type="Gene3D" id="3.40.1110.10">
    <property type="entry name" value="Calcium-transporting ATPase, cytoplasmic domain N"/>
    <property type="match status" value="1"/>
</dbReference>
<evidence type="ECO:0000256" key="10">
    <source>
        <dbReference type="ARBA" id="ARBA00022842"/>
    </source>
</evidence>
<feature type="transmembrane region" description="Helical" evidence="15">
    <location>
        <begin position="153"/>
        <end position="172"/>
    </location>
</feature>
<keyword evidence="5" id="KW-0597">Phosphoprotein</keyword>
<reference evidence="17 18" key="1">
    <citation type="submission" date="2019-06" db="EMBL/GenBank/DDBJ databases">
        <title>A novel bacterium of genus Amaricoccus, isolated from marine sediment.</title>
        <authorList>
            <person name="Huang H."/>
            <person name="Mo K."/>
            <person name="Hu Y."/>
        </authorList>
    </citation>
    <scope>NUCLEOTIDE SEQUENCE [LARGE SCALE GENOMIC DNA]</scope>
    <source>
        <strain evidence="17 18">HB172011</strain>
    </source>
</reference>
<evidence type="ECO:0000256" key="14">
    <source>
        <dbReference type="ARBA" id="ARBA00023136"/>
    </source>
</evidence>
<comment type="subcellular location">
    <subcellularLocation>
        <location evidence="1">Cell membrane</location>
        <topology evidence="1">Multi-pass membrane protein</topology>
    </subcellularLocation>
</comment>
<evidence type="ECO:0000259" key="16">
    <source>
        <dbReference type="PROSITE" id="PS50846"/>
    </source>
</evidence>
<keyword evidence="4 15" id="KW-1003">Cell membrane</keyword>
<evidence type="ECO:0000256" key="4">
    <source>
        <dbReference type="ARBA" id="ARBA00022475"/>
    </source>
</evidence>
<feature type="transmembrane region" description="Helical" evidence="15">
    <location>
        <begin position="212"/>
        <end position="231"/>
    </location>
</feature>
<evidence type="ECO:0000256" key="15">
    <source>
        <dbReference type="RuleBase" id="RU362081"/>
    </source>
</evidence>
<keyword evidence="12 15" id="KW-1133">Transmembrane helix</keyword>
<evidence type="ECO:0000256" key="12">
    <source>
        <dbReference type="ARBA" id="ARBA00022989"/>
    </source>
</evidence>
<dbReference type="SUPFAM" id="SSF55008">
    <property type="entry name" value="HMA, heavy metal-associated domain"/>
    <property type="match status" value="1"/>
</dbReference>
<dbReference type="EC" id="3.6.3.3" evidence="17"/>
<dbReference type="GO" id="GO:0005886">
    <property type="term" value="C:plasma membrane"/>
    <property type="evidence" value="ECO:0007669"/>
    <property type="project" value="UniProtKB-SubCell"/>
</dbReference>
<evidence type="ECO:0000256" key="2">
    <source>
        <dbReference type="ARBA" id="ARBA00006024"/>
    </source>
</evidence>
<dbReference type="InterPro" id="IPR023299">
    <property type="entry name" value="ATPase_P-typ_cyto_dom_N"/>
</dbReference>
<feature type="transmembrane region" description="Helical" evidence="15">
    <location>
        <begin position="397"/>
        <end position="417"/>
    </location>
</feature>
<comment type="caution">
    <text evidence="17">The sequence shown here is derived from an EMBL/GenBank/DDBJ whole genome shotgun (WGS) entry which is preliminary data.</text>
</comment>
<dbReference type="PROSITE" id="PS50846">
    <property type="entry name" value="HMA_2"/>
    <property type="match status" value="1"/>
</dbReference>
<gene>
    <name evidence="17" type="primary">cadA</name>
    <name evidence="17" type="ORF">FJM51_10640</name>
</gene>
<dbReference type="InterPro" id="IPR017969">
    <property type="entry name" value="Heavy-metal-associated_CS"/>
</dbReference>
<dbReference type="InterPro" id="IPR059000">
    <property type="entry name" value="ATPase_P-type_domA"/>
</dbReference>
<evidence type="ECO:0000256" key="6">
    <source>
        <dbReference type="ARBA" id="ARBA00022692"/>
    </source>
</evidence>
<dbReference type="NCBIfam" id="TIGR01494">
    <property type="entry name" value="ATPase_P-type"/>
    <property type="match status" value="1"/>
</dbReference>
<organism evidence="17 18">
    <name type="scientific">Amaricoccus solimangrovi</name>
    <dbReference type="NCBI Taxonomy" id="2589815"/>
    <lineage>
        <taxon>Bacteria</taxon>
        <taxon>Pseudomonadati</taxon>
        <taxon>Pseudomonadota</taxon>
        <taxon>Alphaproteobacteria</taxon>
        <taxon>Rhodobacterales</taxon>
        <taxon>Paracoccaceae</taxon>
        <taxon>Amaricoccus</taxon>
    </lineage>
</organism>
<dbReference type="InterPro" id="IPR023298">
    <property type="entry name" value="ATPase_P-typ_TM_dom_sf"/>
</dbReference>
<dbReference type="PRINTS" id="PR00119">
    <property type="entry name" value="CATATPASE"/>
</dbReference>
<evidence type="ECO:0000256" key="9">
    <source>
        <dbReference type="ARBA" id="ARBA00022840"/>
    </source>
</evidence>
<dbReference type="PROSITE" id="PS01229">
    <property type="entry name" value="COF_2"/>
    <property type="match status" value="1"/>
</dbReference>
<keyword evidence="10" id="KW-0460">Magnesium</keyword>
<dbReference type="Proteomes" id="UP000319255">
    <property type="component" value="Unassembled WGS sequence"/>
</dbReference>
<dbReference type="OrthoDB" id="9807843at2"/>
<dbReference type="InterPro" id="IPR018303">
    <property type="entry name" value="ATPase_P-typ_P_site"/>
</dbReference>
<evidence type="ECO:0000256" key="1">
    <source>
        <dbReference type="ARBA" id="ARBA00004651"/>
    </source>
</evidence>
<feature type="transmembrane region" description="Helical" evidence="15">
    <location>
        <begin position="184"/>
        <end position="206"/>
    </location>
</feature>
<keyword evidence="8 15" id="KW-0547">Nucleotide-binding</keyword>